<evidence type="ECO:0000313" key="2">
    <source>
        <dbReference type="Proteomes" id="UP000066203"/>
    </source>
</evidence>
<accession>A0A0K2S0I8</accession>
<dbReference type="AlphaFoldDB" id="A0A0K2S0I8"/>
<sequence length="40" mass="4430">MLRLLRCGGHNAPSVRRAVRAEGLRSRGHADIRACGCTRR</sequence>
<dbReference type="EMBL" id="AP014938">
    <property type="protein sequence ID" value="BAS20560.1"/>
    <property type="molecule type" value="Genomic_DNA"/>
</dbReference>
<organism evidence="1">
    <name type="scientific">Rothia mucilaginosa</name>
    <dbReference type="NCBI Taxonomy" id="43675"/>
    <lineage>
        <taxon>Bacteria</taxon>
        <taxon>Bacillati</taxon>
        <taxon>Actinomycetota</taxon>
        <taxon>Actinomycetes</taxon>
        <taxon>Micrococcales</taxon>
        <taxon>Micrococcaceae</taxon>
        <taxon>Rothia</taxon>
    </lineage>
</organism>
<dbReference type="Proteomes" id="UP000066203">
    <property type="component" value="Chromosome"/>
</dbReference>
<gene>
    <name evidence="1" type="ORF">RM6536_1313</name>
</gene>
<reference evidence="2" key="1">
    <citation type="submission" date="2015-08" db="EMBL/GenBank/DDBJ databases">
        <title>Complete genome sequence of Rothia mucilaginosa strain NUM-Rm6536.</title>
        <authorList>
            <person name="Nambu T."/>
        </authorList>
    </citation>
    <scope>NUCLEOTIDE SEQUENCE [LARGE SCALE GENOMIC DNA]</scope>
    <source>
        <strain evidence="2">NUM-Rm6536</strain>
    </source>
</reference>
<name>A0A0K2S0I8_9MICC</name>
<evidence type="ECO:0000313" key="1">
    <source>
        <dbReference type="EMBL" id="BAS20560.1"/>
    </source>
</evidence>
<proteinExistence type="predicted"/>
<dbReference type="PATRIC" id="fig|43675.28.peg.1345"/>
<protein>
    <submittedName>
        <fullName evidence="1">Uncharacterized protein</fullName>
    </submittedName>
</protein>